<proteinExistence type="predicted"/>
<dbReference type="Gene3D" id="1.10.3480.10">
    <property type="entry name" value="TorD-like"/>
    <property type="match status" value="1"/>
</dbReference>
<gene>
    <name evidence="2" type="primary">narJ</name>
    <name evidence="2" type="ORF">DY367_05975</name>
</gene>
<sequence length="215" mass="23768">MSLYRLLSALLCYPEPELLDALGEVETALADYPDAEETLQPLVGYLATNDLIALQENYVATFDRNRSHSLHLFEHVHGESRDRGQAMVDLLDTYREHGFEPVVSELPDHVPLFLEFLGVIDPAQAQDLLDDAIHVLAAIGARLAKGESPYACIFAVLRAQSRVIPREQTEAPVRDMDEAMETFGIGADGVEPLLRPFSGDGAQTVRFYPRAPAAH</sequence>
<dbReference type="RefSeq" id="WP_054454743.1">
    <property type="nucleotide sequence ID" value="NZ_CP061008.1"/>
</dbReference>
<reference evidence="2 3" key="1">
    <citation type="submission" date="2018-08" db="EMBL/GenBank/DDBJ databases">
        <title>Achromobacter xylosoxidans Genome sequencing and assembly.</title>
        <authorList>
            <person name="Wang R."/>
            <person name="Rensing C."/>
            <person name="Li Y."/>
        </authorList>
    </citation>
    <scope>NUCLEOTIDE SEQUENCE [LARGE SCALE GENOMIC DNA]</scope>
    <source>
        <strain evidence="2 3">GD003A</strain>
    </source>
</reference>
<dbReference type="NCBIfam" id="TIGR00684">
    <property type="entry name" value="narJ"/>
    <property type="match status" value="1"/>
</dbReference>
<comment type="caution">
    <text evidence="2">The sequence shown here is derived from an EMBL/GenBank/DDBJ whole genome shotgun (WGS) entry which is preliminary data.</text>
</comment>
<name>A0A424WHE5_ALCXX</name>
<dbReference type="Proteomes" id="UP000285324">
    <property type="component" value="Unassembled WGS sequence"/>
</dbReference>
<dbReference type="GO" id="GO:0051082">
    <property type="term" value="F:unfolded protein binding"/>
    <property type="evidence" value="ECO:0007669"/>
    <property type="project" value="InterPro"/>
</dbReference>
<dbReference type="AlphaFoldDB" id="A0A424WHE5"/>
<evidence type="ECO:0000313" key="2">
    <source>
        <dbReference type="EMBL" id="RPJ92671.1"/>
    </source>
</evidence>
<evidence type="ECO:0000256" key="1">
    <source>
        <dbReference type="ARBA" id="ARBA00023063"/>
    </source>
</evidence>
<dbReference type="InterPro" id="IPR036411">
    <property type="entry name" value="TorD-like_sf"/>
</dbReference>
<organism evidence="2 3">
    <name type="scientific">Alcaligenes xylosoxydans xylosoxydans</name>
    <name type="common">Achromobacter xylosoxidans</name>
    <dbReference type="NCBI Taxonomy" id="85698"/>
    <lineage>
        <taxon>Bacteria</taxon>
        <taxon>Pseudomonadati</taxon>
        <taxon>Pseudomonadota</taxon>
        <taxon>Betaproteobacteria</taxon>
        <taxon>Burkholderiales</taxon>
        <taxon>Alcaligenaceae</taxon>
        <taxon>Achromobacter</taxon>
    </lineage>
</organism>
<dbReference type="PANTHER" id="PTHR43680">
    <property type="entry name" value="NITRATE REDUCTASE MOLYBDENUM COFACTOR ASSEMBLY CHAPERONE"/>
    <property type="match status" value="1"/>
</dbReference>
<dbReference type="Pfam" id="PF02613">
    <property type="entry name" value="Nitrate_red_del"/>
    <property type="match status" value="1"/>
</dbReference>
<dbReference type="SUPFAM" id="SSF89155">
    <property type="entry name" value="TorD-like"/>
    <property type="match status" value="1"/>
</dbReference>
<dbReference type="GO" id="GO:0051131">
    <property type="term" value="P:chaperone-mediated protein complex assembly"/>
    <property type="evidence" value="ECO:0007669"/>
    <property type="project" value="InterPro"/>
</dbReference>
<dbReference type="EMBL" id="QVXO01000006">
    <property type="protein sequence ID" value="RPJ92671.1"/>
    <property type="molecule type" value="Genomic_DNA"/>
</dbReference>
<evidence type="ECO:0000313" key="3">
    <source>
        <dbReference type="Proteomes" id="UP000285324"/>
    </source>
</evidence>
<dbReference type="OrthoDB" id="8478585at2"/>
<accession>A0A424WHE5</accession>
<dbReference type="PANTHER" id="PTHR43680:SF2">
    <property type="entry name" value="NITRATE REDUCTASE MOLYBDENUM COFACTOR ASSEMBLY CHAPERONE NARJ"/>
    <property type="match status" value="1"/>
</dbReference>
<dbReference type="InterPro" id="IPR003765">
    <property type="entry name" value="NO3_reductase_chaperone_NarJ"/>
</dbReference>
<dbReference type="GO" id="GO:0042128">
    <property type="term" value="P:nitrate assimilation"/>
    <property type="evidence" value="ECO:0007669"/>
    <property type="project" value="UniProtKB-KW"/>
</dbReference>
<dbReference type="InterPro" id="IPR020945">
    <property type="entry name" value="DMSO/NO3_reduct_chaperone"/>
</dbReference>
<dbReference type="GO" id="GO:0016530">
    <property type="term" value="F:metallochaperone activity"/>
    <property type="evidence" value="ECO:0007669"/>
    <property type="project" value="TreeGrafter"/>
</dbReference>
<keyword evidence="1" id="KW-0534">Nitrate assimilation</keyword>
<protein>
    <submittedName>
        <fullName evidence="2">Nitrate reductase molybdenum cofactor assembly chaperone</fullName>
    </submittedName>
</protein>